<dbReference type="STRING" id="1048834.TC41_2744"/>
<dbReference type="CDD" id="cd09606">
    <property type="entry name" value="M3B_PepF"/>
    <property type="match status" value="1"/>
</dbReference>
<dbReference type="HOGENOM" id="CLU_030403_1_0_9"/>
<evidence type="ECO:0000256" key="1">
    <source>
        <dbReference type="ARBA" id="ARBA00022670"/>
    </source>
</evidence>
<sequence>MLERTNISDEWERSSMKFSEMKYQRPDLAALKHDVLRLIDEFEASTTPEAALDALQEVNRLRMDFQTMFELAYIRNSVDTRDEFYRAEKAFFDEAAPEMEALETRLRQALIASPHRKALEERFGRQWFRLAEVQTRSFSDAIVEDMQKINARVTDYNQLVASARIPFGGETYNLSQMVKFTESPDRETRQNAVRAMFGFFAEHGDSFDEMYDDLVRMRTAMAQKLGYENFVQMGYHRMNRTDYGPTETAAFREAIRKHIVPLAAEIRDKQRERLGLSSLRIHDISLWYRDGNAHPKGDPAFILENGRRMYKELSPETDAFFQYMLDHELMDLLSREGKRVGGYCTFIPNFKAPFIFANFNGTLGDVTVLTHEAGHAFQAYQSRDMKLPEYFFPTSEAAEIDSMSMEFFTWKWMPLFFQEDADKFFYTHLADSVVSIAYMAAVDEFQHAVYERPEMTPAERKAKWRELERIYMNRGDEFYEGMPYLEEGGLWQRQLHIYNYPFYYIDYALAQVCALQYFLWMQNNPSEAWESYLRLCGLGGSRSFLELVSEAGLRSPFDESTLADVVPGIRDVLSQLEAKLPS</sequence>
<dbReference type="KEGG" id="aad:TC41_2744"/>
<evidence type="ECO:0000256" key="6">
    <source>
        <dbReference type="RuleBase" id="RU003435"/>
    </source>
</evidence>
<evidence type="ECO:0000256" key="3">
    <source>
        <dbReference type="ARBA" id="ARBA00022801"/>
    </source>
</evidence>
<reference evidence="8 9" key="1">
    <citation type="journal article" date="2011" name="J. Bacteriol.">
        <title>Complete Genome Sequence of Alicyclobacillus acidocaldarius Strain Tc-4-1.</title>
        <authorList>
            <person name="Chen Y."/>
            <person name="He Y."/>
            <person name="Zhang B."/>
            <person name="Yang J."/>
            <person name="Li W."/>
            <person name="Dong Z."/>
            <person name="Hu S."/>
        </authorList>
    </citation>
    <scope>NUCLEOTIDE SEQUENCE [LARGE SCALE GENOMIC DNA]</scope>
    <source>
        <strain evidence="8 9">Tc-4-1</strain>
    </source>
</reference>
<name>F8IIW3_ALIAT</name>
<dbReference type="PANTHER" id="PTHR11804:SF28">
    <property type="entry name" value="OLIGOENDOPEPTIDASE F"/>
    <property type="match status" value="1"/>
</dbReference>
<dbReference type="Proteomes" id="UP000000292">
    <property type="component" value="Chromosome"/>
</dbReference>
<keyword evidence="2 6" id="KW-0479">Metal-binding</keyword>
<keyword evidence="3 6" id="KW-0378">Hydrolase</keyword>
<comment type="cofactor">
    <cofactor evidence="6">
        <name>Zn(2+)</name>
        <dbReference type="ChEBI" id="CHEBI:29105"/>
    </cofactor>
    <text evidence="6">Binds 1 zinc ion.</text>
</comment>
<dbReference type="GO" id="GO:0006508">
    <property type="term" value="P:proteolysis"/>
    <property type="evidence" value="ECO:0007669"/>
    <property type="project" value="UniProtKB-KW"/>
</dbReference>
<protein>
    <submittedName>
        <fullName evidence="8">Oligoendopeptidase, M3 family</fullName>
    </submittedName>
</protein>
<dbReference type="SUPFAM" id="SSF55486">
    <property type="entry name" value="Metalloproteases ('zincins'), catalytic domain"/>
    <property type="match status" value="1"/>
</dbReference>
<dbReference type="Pfam" id="PF01432">
    <property type="entry name" value="Peptidase_M3"/>
    <property type="match status" value="2"/>
</dbReference>
<evidence type="ECO:0000259" key="7">
    <source>
        <dbReference type="Pfam" id="PF01432"/>
    </source>
</evidence>
<comment type="similarity">
    <text evidence="6">Belongs to the peptidase M3 family.</text>
</comment>
<dbReference type="EMBL" id="CP002902">
    <property type="protein sequence ID" value="AEJ44638.1"/>
    <property type="molecule type" value="Genomic_DNA"/>
</dbReference>
<evidence type="ECO:0000313" key="8">
    <source>
        <dbReference type="EMBL" id="AEJ44638.1"/>
    </source>
</evidence>
<evidence type="ECO:0000256" key="2">
    <source>
        <dbReference type="ARBA" id="ARBA00022723"/>
    </source>
</evidence>
<dbReference type="NCBIfam" id="TIGR02289">
    <property type="entry name" value="M3_not_pepF"/>
    <property type="match status" value="1"/>
</dbReference>
<dbReference type="AlphaFoldDB" id="F8IIW3"/>
<dbReference type="Gene3D" id="1.10.1370.30">
    <property type="match status" value="1"/>
</dbReference>
<keyword evidence="1 6" id="KW-0645">Protease</keyword>
<dbReference type="MEROPS" id="M03.010"/>
<dbReference type="InterPro" id="IPR001567">
    <property type="entry name" value="Pept_M3A_M3B_dom"/>
</dbReference>
<dbReference type="PANTHER" id="PTHR11804">
    <property type="entry name" value="PROTEASE M3 THIMET OLIGOPEPTIDASE-RELATED"/>
    <property type="match status" value="1"/>
</dbReference>
<dbReference type="GO" id="GO:0004222">
    <property type="term" value="F:metalloendopeptidase activity"/>
    <property type="evidence" value="ECO:0007669"/>
    <property type="project" value="InterPro"/>
</dbReference>
<gene>
    <name evidence="8" type="ordered locus">TC41_2744</name>
</gene>
<organism evidence="8 9">
    <name type="scientific">Alicyclobacillus acidocaldarius (strain Tc-4-1)</name>
    <name type="common">Bacillus acidocaldarius</name>
    <dbReference type="NCBI Taxonomy" id="1048834"/>
    <lineage>
        <taxon>Bacteria</taxon>
        <taxon>Bacillati</taxon>
        <taxon>Bacillota</taxon>
        <taxon>Bacilli</taxon>
        <taxon>Bacillales</taxon>
        <taxon>Alicyclobacillaceae</taxon>
        <taxon>Alicyclobacillus</taxon>
    </lineage>
</organism>
<feature type="domain" description="Peptidase M3A/M3B catalytic" evidence="7">
    <location>
        <begin position="326"/>
        <end position="562"/>
    </location>
</feature>
<evidence type="ECO:0000256" key="5">
    <source>
        <dbReference type="ARBA" id="ARBA00023049"/>
    </source>
</evidence>
<keyword evidence="5 6" id="KW-0482">Metalloprotease</keyword>
<feature type="domain" description="Peptidase M3A/M3B catalytic" evidence="7">
    <location>
        <begin position="180"/>
        <end position="289"/>
    </location>
</feature>
<dbReference type="InterPro" id="IPR011976">
    <property type="entry name" value="Pept_M3B_oligopep-rel"/>
</dbReference>
<evidence type="ECO:0000256" key="4">
    <source>
        <dbReference type="ARBA" id="ARBA00022833"/>
    </source>
</evidence>
<dbReference type="GO" id="GO:0006518">
    <property type="term" value="P:peptide metabolic process"/>
    <property type="evidence" value="ECO:0007669"/>
    <property type="project" value="TreeGrafter"/>
</dbReference>
<keyword evidence="4 6" id="KW-0862">Zinc</keyword>
<dbReference type="eggNOG" id="COG1164">
    <property type="taxonomic scope" value="Bacteria"/>
</dbReference>
<evidence type="ECO:0000313" key="9">
    <source>
        <dbReference type="Proteomes" id="UP000000292"/>
    </source>
</evidence>
<dbReference type="InterPro" id="IPR045090">
    <property type="entry name" value="Pept_M3A_M3B"/>
</dbReference>
<proteinExistence type="inferred from homology"/>
<accession>F8IIW3</accession>
<dbReference type="PATRIC" id="fig|1048834.4.peg.2603"/>
<reference evidence="9" key="2">
    <citation type="submission" date="2011-06" db="EMBL/GenBank/DDBJ databases">
        <title>The complete genome sequence of Alicyclobacillus acidocaldarius sp. Tc-4-1.</title>
        <authorList>
            <person name="Chen Y."/>
            <person name="He Y."/>
            <person name="Dong Z."/>
            <person name="Hu S."/>
        </authorList>
    </citation>
    <scope>NUCLEOTIDE SEQUENCE [LARGE SCALE GENOMIC DNA]</scope>
    <source>
        <strain evidence="9">Tc-4-1</strain>
    </source>
</reference>
<dbReference type="GO" id="GO:0046872">
    <property type="term" value="F:metal ion binding"/>
    <property type="evidence" value="ECO:0007669"/>
    <property type="project" value="UniProtKB-UniRule"/>
</dbReference>